<dbReference type="InterPro" id="IPR050204">
    <property type="entry name" value="AraC_XylS_family_regulators"/>
</dbReference>
<accession>A0A4P2PZL0</accession>
<dbReference type="SUPFAM" id="SSF46689">
    <property type="entry name" value="Homeodomain-like"/>
    <property type="match status" value="2"/>
</dbReference>
<gene>
    <name evidence="6" type="primary">araC</name>
    <name evidence="6" type="ORF">SOCEGT47_028650</name>
</gene>
<name>A0A4P2PZL0_SORCE</name>
<dbReference type="PROSITE" id="PS01124">
    <property type="entry name" value="HTH_ARAC_FAMILY_2"/>
    <property type="match status" value="1"/>
</dbReference>
<proteinExistence type="predicted"/>
<evidence type="ECO:0000256" key="1">
    <source>
        <dbReference type="ARBA" id="ARBA00023015"/>
    </source>
</evidence>
<dbReference type="RefSeq" id="WP_129347541.1">
    <property type="nucleotide sequence ID" value="NZ_CP012670.1"/>
</dbReference>
<dbReference type="Gene3D" id="1.10.10.60">
    <property type="entry name" value="Homeodomain-like"/>
    <property type="match status" value="2"/>
</dbReference>
<dbReference type="PANTHER" id="PTHR46796">
    <property type="entry name" value="HTH-TYPE TRANSCRIPTIONAL ACTIVATOR RHAS-RELATED"/>
    <property type="match status" value="1"/>
</dbReference>
<sequence>MDVLADALGCVHLRSMVHGRFELRAPWGIHVESPCFALFYVVTRGSCLLDIDGARHALSGGDLVFVLGQVPHVLRDGPGTRHIASLAQVYASRGGRCGGIVHHGGAGAPTTLVCGAFAFEGRSINPLIASLPPMLHVKGDGGVTSGWLVSTMQMLASEMEAEQPGYAMVASRLCDVLFVQALRAHVATLPVEEGNWLRALTDPQLGVVLQRLHESPEKPWTVESLARIASMSRSVFAARFKAVVGMAPLTYLARWRMHKAAGLMAAGAQSTSAIAEAVGYETDSAFVKAFKRHVGETPGSFRRRRTEPRGEGPPPGAVGGRSGAPHEAAPFGITDLRRPL</sequence>
<dbReference type="Pfam" id="PF12852">
    <property type="entry name" value="Cupin_6"/>
    <property type="match status" value="1"/>
</dbReference>
<dbReference type="Pfam" id="PF12833">
    <property type="entry name" value="HTH_18"/>
    <property type="match status" value="1"/>
</dbReference>
<dbReference type="Proteomes" id="UP000295781">
    <property type="component" value="Chromosome"/>
</dbReference>
<protein>
    <submittedName>
        <fullName evidence="6">AraC family transcriptional regulator</fullName>
    </submittedName>
</protein>
<dbReference type="GO" id="GO:0003700">
    <property type="term" value="F:DNA-binding transcription factor activity"/>
    <property type="evidence" value="ECO:0007669"/>
    <property type="project" value="InterPro"/>
</dbReference>
<evidence type="ECO:0000256" key="4">
    <source>
        <dbReference type="SAM" id="MobiDB-lite"/>
    </source>
</evidence>
<dbReference type="PANTHER" id="PTHR46796:SF7">
    <property type="entry name" value="ARAC FAMILY TRANSCRIPTIONAL REGULATOR"/>
    <property type="match status" value="1"/>
</dbReference>
<dbReference type="SMART" id="SM00342">
    <property type="entry name" value="HTH_ARAC"/>
    <property type="match status" value="1"/>
</dbReference>
<evidence type="ECO:0000256" key="3">
    <source>
        <dbReference type="ARBA" id="ARBA00023163"/>
    </source>
</evidence>
<dbReference type="OrthoDB" id="5460636at2"/>
<evidence type="ECO:0000313" key="7">
    <source>
        <dbReference type="Proteomes" id="UP000295781"/>
    </source>
</evidence>
<evidence type="ECO:0000313" key="6">
    <source>
        <dbReference type="EMBL" id="AUX22364.1"/>
    </source>
</evidence>
<keyword evidence="1" id="KW-0805">Transcription regulation</keyword>
<keyword evidence="3" id="KW-0804">Transcription</keyword>
<dbReference type="InterPro" id="IPR009057">
    <property type="entry name" value="Homeodomain-like_sf"/>
</dbReference>
<dbReference type="InterPro" id="IPR032783">
    <property type="entry name" value="AraC_lig"/>
</dbReference>
<feature type="domain" description="HTH araC/xylS-type" evidence="5">
    <location>
        <begin position="206"/>
        <end position="304"/>
    </location>
</feature>
<feature type="region of interest" description="Disordered" evidence="4">
    <location>
        <begin position="297"/>
        <end position="340"/>
    </location>
</feature>
<dbReference type="GO" id="GO:0043565">
    <property type="term" value="F:sequence-specific DNA binding"/>
    <property type="evidence" value="ECO:0007669"/>
    <property type="project" value="InterPro"/>
</dbReference>
<dbReference type="AlphaFoldDB" id="A0A4P2PZL0"/>
<evidence type="ECO:0000256" key="2">
    <source>
        <dbReference type="ARBA" id="ARBA00023125"/>
    </source>
</evidence>
<dbReference type="InterPro" id="IPR018060">
    <property type="entry name" value="HTH_AraC"/>
</dbReference>
<dbReference type="EMBL" id="CP012670">
    <property type="protein sequence ID" value="AUX22364.1"/>
    <property type="molecule type" value="Genomic_DNA"/>
</dbReference>
<reference evidence="6 7" key="1">
    <citation type="submission" date="2015-09" db="EMBL/GenBank/DDBJ databases">
        <title>Sorangium comparison.</title>
        <authorList>
            <person name="Zaburannyi N."/>
            <person name="Bunk B."/>
            <person name="Overmann J."/>
            <person name="Mueller R."/>
        </authorList>
    </citation>
    <scope>NUCLEOTIDE SEQUENCE [LARGE SCALE GENOMIC DNA]</scope>
    <source>
        <strain evidence="6 7">So ceGT47</strain>
    </source>
</reference>
<evidence type="ECO:0000259" key="5">
    <source>
        <dbReference type="PROSITE" id="PS01124"/>
    </source>
</evidence>
<organism evidence="6 7">
    <name type="scientific">Sorangium cellulosum</name>
    <name type="common">Polyangium cellulosum</name>
    <dbReference type="NCBI Taxonomy" id="56"/>
    <lineage>
        <taxon>Bacteria</taxon>
        <taxon>Pseudomonadati</taxon>
        <taxon>Myxococcota</taxon>
        <taxon>Polyangia</taxon>
        <taxon>Polyangiales</taxon>
        <taxon>Polyangiaceae</taxon>
        <taxon>Sorangium</taxon>
    </lineage>
</organism>
<keyword evidence="2" id="KW-0238">DNA-binding</keyword>